<reference evidence="1 2" key="1">
    <citation type="journal article" date="2015" name="Parasit. Vectors">
        <title>Draft genome of the scabies mite.</title>
        <authorList>
            <person name="Rider S.D.Jr."/>
            <person name="Morgan M.S."/>
            <person name="Arlian L.G."/>
        </authorList>
    </citation>
    <scope>NUCLEOTIDE SEQUENCE [LARGE SCALE GENOMIC DNA]</scope>
    <source>
        <strain evidence="1">Arlian Lab</strain>
    </source>
</reference>
<dbReference type="Proteomes" id="UP000616769">
    <property type="component" value="Unassembled WGS sequence"/>
</dbReference>
<organism evidence="1 2">
    <name type="scientific">Sarcoptes scabiei</name>
    <name type="common">Itch mite</name>
    <name type="synonym">Acarus scabiei</name>
    <dbReference type="NCBI Taxonomy" id="52283"/>
    <lineage>
        <taxon>Eukaryota</taxon>
        <taxon>Metazoa</taxon>
        <taxon>Ecdysozoa</taxon>
        <taxon>Arthropoda</taxon>
        <taxon>Chelicerata</taxon>
        <taxon>Arachnida</taxon>
        <taxon>Acari</taxon>
        <taxon>Acariformes</taxon>
        <taxon>Sarcoptiformes</taxon>
        <taxon>Astigmata</taxon>
        <taxon>Psoroptidia</taxon>
        <taxon>Sarcoptoidea</taxon>
        <taxon>Sarcoptidae</taxon>
        <taxon>Sarcoptinae</taxon>
        <taxon>Sarcoptes</taxon>
    </lineage>
</organism>
<proteinExistence type="predicted"/>
<protein>
    <submittedName>
        <fullName evidence="1">Uncharacterized protein</fullName>
    </submittedName>
</protein>
<dbReference type="VEuPathDB" id="VectorBase:SSCA003671"/>
<gene>
    <name evidence="1" type="ORF">QR98_0076420</name>
</gene>
<sequence length="89" mass="11070">MQARKCELRAHLSTYPRITVEYRSIFIDQLFTVEFRFFNLYYYHHHHHHHNHHYDDIMVNDRFDIEMMMMIFHDEISRSIIKSLGILES</sequence>
<evidence type="ECO:0000313" key="1">
    <source>
        <dbReference type="EMBL" id="KPM09111.1"/>
    </source>
</evidence>
<dbReference type="AlphaFoldDB" id="A0A132ADP9"/>
<dbReference type="EMBL" id="JXLN01013123">
    <property type="protein sequence ID" value="KPM09111.1"/>
    <property type="molecule type" value="Genomic_DNA"/>
</dbReference>
<name>A0A132ADP9_SARSC</name>
<accession>A0A132ADP9</accession>
<evidence type="ECO:0000313" key="2">
    <source>
        <dbReference type="Proteomes" id="UP000616769"/>
    </source>
</evidence>
<comment type="caution">
    <text evidence="1">The sequence shown here is derived from an EMBL/GenBank/DDBJ whole genome shotgun (WGS) entry which is preliminary data.</text>
</comment>